<dbReference type="GO" id="GO:0051607">
    <property type="term" value="P:defense response to virus"/>
    <property type="evidence" value="ECO:0007669"/>
    <property type="project" value="UniProtKB-UniRule"/>
</dbReference>
<comment type="caution">
    <text evidence="11">The sequence shown here is derived from an EMBL/GenBank/DDBJ whole genome shotgun (WGS) entry which is preliminary data.</text>
</comment>
<evidence type="ECO:0000256" key="1">
    <source>
        <dbReference type="ARBA" id="ARBA00022722"/>
    </source>
</evidence>
<keyword evidence="12" id="KW-1185">Reference proteome</keyword>
<dbReference type="InterPro" id="IPR019856">
    <property type="entry name" value="CRISPR-assoc_Cas1_DVULG"/>
</dbReference>
<accession>A0A9X3NRU8</accession>
<evidence type="ECO:0000256" key="2">
    <source>
        <dbReference type="ARBA" id="ARBA00022723"/>
    </source>
</evidence>
<organism evidence="11 12">
    <name type="scientific">Streptomonospora mangrovi</name>
    <dbReference type="NCBI Taxonomy" id="2883123"/>
    <lineage>
        <taxon>Bacteria</taxon>
        <taxon>Bacillati</taxon>
        <taxon>Actinomycetota</taxon>
        <taxon>Actinomycetes</taxon>
        <taxon>Streptosporangiales</taxon>
        <taxon>Nocardiopsidaceae</taxon>
        <taxon>Streptomonospora</taxon>
    </lineage>
</organism>
<dbReference type="Proteomes" id="UP001140076">
    <property type="component" value="Unassembled WGS sequence"/>
</dbReference>
<dbReference type="NCBIfam" id="TIGR00287">
    <property type="entry name" value="cas1"/>
    <property type="match status" value="1"/>
</dbReference>
<keyword evidence="4 10" id="KW-0378">Hydrolase</keyword>
<dbReference type="GO" id="GO:0046872">
    <property type="term" value="F:metal ion binding"/>
    <property type="evidence" value="ECO:0007669"/>
    <property type="project" value="UniProtKB-UniRule"/>
</dbReference>
<evidence type="ECO:0000256" key="4">
    <source>
        <dbReference type="ARBA" id="ARBA00022801"/>
    </source>
</evidence>
<dbReference type="GO" id="GO:0043571">
    <property type="term" value="P:maintenance of CRISPR repeat elements"/>
    <property type="evidence" value="ECO:0007669"/>
    <property type="project" value="UniProtKB-UniRule"/>
</dbReference>
<evidence type="ECO:0000256" key="6">
    <source>
        <dbReference type="ARBA" id="ARBA00023118"/>
    </source>
</evidence>
<name>A0A9X3NRU8_9ACTN</name>
<evidence type="ECO:0000256" key="9">
    <source>
        <dbReference type="ARBA" id="ARBA00038592"/>
    </source>
</evidence>
<dbReference type="InterPro" id="IPR050646">
    <property type="entry name" value="Cas1"/>
</dbReference>
<evidence type="ECO:0000256" key="5">
    <source>
        <dbReference type="ARBA" id="ARBA00022842"/>
    </source>
</evidence>
<keyword evidence="3 10" id="KW-0255">Endonuclease</keyword>
<dbReference type="GO" id="GO:0004520">
    <property type="term" value="F:DNA endonuclease activity"/>
    <property type="evidence" value="ECO:0007669"/>
    <property type="project" value="InterPro"/>
</dbReference>
<dbReference type="NCBIfam" id="TIGR03640">
    <property type="entry name" value="cas1_DVULG"/>
    <property type="match status" value="1"/>
</dbReference>
<dbReference type="InterPro" id="IPR002729">
    <property type="entry name" value="CRISPR-assoc_Cas1"/>
</dbReference>
<evidence type="ECO:0000313" key="11">
    <source>
        <dbReference type="EMBL" id="MDA0568015.1"/>
    </source>
</evidence>
<comment type="similarity">
    <text evidence="10">Belongs to the CRISPR-associated endonuclease Cas1 family.</text>
</comment>
<feature type="binding site" evidence="10">
    <location>
        <position position="166"/>
    </location>
    <ligand>
        <name>Mn(2+)</name>
        <dbReference type="ChEBI" id="CHEBI:29035"/>
    </ligand>
</feature>
<dbReference type="Gene3D" id="3.100.10.20">
    <property type="entry name" value="CRISPR-associated endonuclease Cas1, N-terminal domain"/>
    <property type="match status" value="1"/>
</dbReference>
<dbReference type="EMBL" id="JAJAQC010000099">
    <property type="protein sequence ID" value="MDA0568015.1"/>
    <property type="molecule type" value="Genomic_DNA"/>
</dbReference>
<sequence length="341" mass="36867">MTELLNTLYVQTPGASLHLDGDTVRIALPEPDSPRRTLPLLRLESIVVLGNVNVSGPLLARCAQDGRAVVWMSRGGRFLCRLAGPLRGNVLLRHAQHLAHADPATRLPIARACVAGKIQNSRQLVLRSARDATTAKDSLRAIAADLEASLAAAGTAADIEVLMGVEGAAARAYFEALALMIRKDTGLSFPGRIKRPPTDPVNALLSFLYGLVRSSVHGACEQVGLDPYVGFLHGIRPGKPALALDLMEEFRPAVADRLALTLINRRQVGPGDFETMEGGAVQLTEEGRKTVLTAWQHNRQKERPHAVLGRRVALGLLPSVQARLMARTLRQELPGYLPWTA</sequence>
<dbReference type="GO" id="GO:0016787">
    <property type="term" value="F:hydrolase activity"/>
    <property type="evidence" value="ECO:0007669"/>
    <property type="project" value="UniProtKB-KW"/>
</dbReference>
<feature type="binding site" evidence="10">
    <location>
        <position position="233"/>
    </location>
    <ligand>
        <name>Mn(2+)</name>
        <dbReference type="ChEBI" id="CHEBI:29035"/>
    </ligand>
</feature>
<keyword evidence="6 10" id="KW-0051">Antiviral defense</keyword>
<dbReference type="InterPro" id="IPR042206">
    <property type="entry name" value="CRISPR-assoc_Cas1_C"/>
</dbReference>
<keyword evidence="7 10" id="KW-0238">DNA-binding</keyword>
<dbReference type="HAMAP" id="MF_01470">
    <property type="entry name" value="Cas1"/>
    <property type="match status" value="1"/>
</dbReference>
<reference evidence="11" key="1">
    <citation type="submission" date="2021-10" db="EMBL/GenBank/DDBJ databases">
        <title>Streptomonospora sp. nov., isolated from mangrove soil.</title>
        <authorList>
            <person name="Chen X."/>
            <person name="Ge X."/>
            <person name="Liu W."/>
        </authorList>
    </citation>
    <scope>NUCLEOTIDE SEQUENCE</scope>
    <source>
        <strain evidence="11">S1-112</strain>
    </source>
</reference>
<dbReference type="RefSeq" id="WP_270075247.1">
    <property type="nucleotide sequence ID" value="NZ_JAJAQC010000099.1"/>
</dbReference>
<evidence type="ECO:0000313" key="12">
    <source>
        <dbReference type="Proteomes" id="UP001140076"/>
    </source>
</evidence>
<evidence type="ECO:0000256" key="10">
    <source>
        <dbReference type="HAMAP-Rule" id="MF_01470"/>
    </source>
</evidence>
<dbReference type="GO" id="GO:0003677">
    <property type="term" value="F:DNA binding"/>
    <property type="evidence" value="ECO:0007669"/>
    <property type="project" value="UniProtKB-KW"/>
</dbReference>
<dbReference type="Gene3D" id="1.20.120.920">
    <property type="entry name" value="CRISPR-associated endonuclease Cas1, C-terminal domain"/>
    <property type="match status" value="1"/>
</dbReference>
<keyword evidence="1 10" id="KW-0540">Nuclease</keyword>
<dbReference type="PANTHER" id="PTHR34353">
    <property type="entry name" value="CRISPR-ASSOCIATED ENDONUCLEASE CAS1 1"/>
    <property type="match status" value="1"/>
</dbReference>
<comment type="cofactor">
    <cofactor evidence="10">
        <name>Mg(2+)</name>
        <dbReference type="ChEBI" id="CHEBI:18420"/>
    </cofactor>
    <cofactor evidence="10">
        <name>Mn(2+)</name>
        <dbReference type="ChEBI" id="CHEBI:29035"/>
    </cofactor>
</comment>
<proteinExistence type="inferred from homology"/>
<dbReference type="EC" id="3.1.-.-" evidence="10"/>
<dbReference type="PANTHER" id="PTHR34353:SF2">
    <property type="entry name" value="CRISPR-ASSOCIATED ENDONUCLEASE CAS1 1"/>
    <property type="match status" value="1"/>
</dbReference>
<comment type="subunit">
    <text evidence="9 10">Homodimer, forms a heterotetramer with a Cas2 homodimer.</text>
</comment>
<evidence type="ECO:0000256" key="7">
    <source>
        <dbReference type="ARBA" id="ARBA00023125"/>
    </source>
</evidence>
<dbReference type="Pfam" id="PF01867">
    <property type="entry name" value="Cas_Cas1"/>
    <property type="match status" value="1"/>
</dbReference>
<comment type="function">
    <text evidence="10">CRISPR (clustered regularly interspaced short palindromic repeat), is an adaptive immune system that provides protection against mobile genetic elements (viruses, transposable elements and conjugative plasmids). CRISPR clusters contain spacers, sequences complementary to antecedent mobile elements, and target invading nucleic acids. CRISPR clusters are transcribed and processed into CRISPR RNA (crRNA). Acts as a dsDNA endonuclease. Involved in the integration of spacer DNA into the CRISPR cassette.</text>
</comment>
<evidence type="ECO:0000256" key="3">
    <source>
        <dbReference type="ARBA" id="ARBA00022759"/>
    </source>
</evidence>
<dbReference type="AlphaFoldDB" id="A0A9X3NRU8"/>
<evidence type="ECO:0000256" key="8">
    <source>
        <dbReference type="ARBA" id="ARBA00023211"/>
    </source>
</evidence>
<protein>
    <recommendedName>
        <fullName evidence="10">CRISPR-associated endonuclease Cas1</fullName>
        <ecNumber evidence="10">3.1.-.-</ecNumber>
    </recommendedName>
</protein>
<dbReference type="InterPro" id="IPR042211">
    <property type="entry name" value="CRISPR-assoc_Cas1_N"/>
</dbReference>
<keyword evidence="8 10" id="KW-0464">Manganese</keyword>
<feature type="binding site" evidence="10">
    <location>
        <position position="248"/>
    </location>
    <ligand>
        <name>Mn(2+)</name>
        <dbReference type="ChEBI" id="CHEBI:29035"/>
    </ligand>
</feature>
<keyword evidence="5 10" id="KW-0460">Magnesium</keyword>
<keyword evidence="2 10" id="KW-0479">Metal-binding</keyword>
<gene>
    <name evidence="11" type="primary">cas1c</name>
    <name evidence="10" type="synonym">cas1</name>
    <name evidence="11" type="ORF">LG943_27385</name>
</gene>